<proteinExistence type="predicted"/>
<reference evidence="1" key="1">
    <citation type="journal article" date="2015" name="Nature">
        <title>Complex archaea that bridge the gap between prokaryotes and eukaryotes.</title>
        <authorList>
            <person name="Spang A."/>
            <person name="Saw J.H."/>
            <person name="Jorgensen S.L."/>
            <person name="Zaremba-Niedzwiedzka K."/>
            <person name="Martijn J."/>
            <person name="Lind A.E."/>
            <person name="van Eijk R."/>
            <person name="Schleper C."/>
            <person name="Guy L."/>
            <person name="Ettema T.J."/>
        </authorList>
    </citation>
    <scope>NUCLEOTIDE SEQUENCE</scope>
</reference>
<organism evidence="1">
    <name type="scientific">marine sediment metagenome</name>
    <dbReference type="NCBI Taxonomy" id="412755"/>
    <lineage>
        <taxon>unclassified sequences</taxon>
        <taxon>metagenomes</taxon>
        <taxon>ecological metagenomes</taxon>
    </lineage>
</organism>
<gene>
    <name evidence="1" type="ORF">LCGC14_1235190</name>
</gene>
<sequence>MINYGTKNDRDGMFYNIFPSILQVQMCGYEPDEMWILKFEEDDEGEYWSFQDTDEDDFHLIFPHKVLFDVCFAYGVDAEVKAGKGRIVHLKITKSQSLEAK</sequence>
<name>A0A0F9L7C3_9ZZZZ</name>
<dbReference type="AlphaFoldDB" id="A0A0F9L7C3"/>
<accession>A0A0F9L7C3</accession>
<comment type="caution">
    <text evidence="1">The sequence shown here is derived from an EMBL/GenBank/DDBJ whole genome shotgun (WGS) entry which is preliminary data.</text>
</comment>
<dbReference type="EMBL" id="LAZR01006628">
    <property type="protein sequence ID" value="KKM90769.1"/>
    <property type="molecule type" value="Genomic_DNA"/>
</dbReference>
<evidence type="ECO:0000313" key="1">
    <source>
        <dbReference type="EMBL" id="KKM90769.1"/>
    </source>
</evidence>
<protein>
    <submittedName>
        <fullName evidence="1">Uncharacterized protein</fullName>
    </submittedName>
</protein>